<evidence type="ECO:0000256" key="3">
    <source>
        <dbReference type="ARBA" id="ARBA00022553"/>
    </source>
</evidence>
<feature type="compositionally biased region" description="Low complexity" evidence="7">
    <location>
        <begin position="255"/>
        <end position="278"/>
    </location>
</feature>
<evidence type="ECO:0000256" key="4">
    <source>
        <dbReference type="ARBA" id="ARBA00022588"/>
    </source>
</evidence>
<dbReference type="GeneTree" id="ENSGT00940000163706"/>
<dbReference type="InterPro" id="IPR000157">
    <property type="entry name" value="TIR_dom"/>
</dbReference>
<proteinExistence type="predicted"/>
<feature type="compositionally biased region" description="Basic and acidic residues" evidence="7">
    <location>
        <begin position="323"/>
        <end position="332"/>
    </location>
</feature>
<evidence type="ECO:0000256" key="2">
    <source>
        <dbReference type="ARBA" id="ARBA00022490"/>
    </source>
</evidence>
<reference evidence="9" key="1">
    <citation type="submission" date="2025-08" db="UniProtKB">
        <authorList>
            <consortium name="Ensembl"/>
        </authorList>
    </citation>
    <scope>IDENTIFICATION</scope>
</reference>
<organism evidence="9 10">
    <name type="scientific">Gadus morhua</name>
    <name type="common">Atlantic cod</name>
    <dbReference type="NCBI Taxonomy" id="8049"/>
    <lineage>
        <taxon>Eukaryota</taxon>
        <taxon>Metazoa</taxon>
        <taxon>Chordata</taxon>
        <taxon>Craniata</taxon>
        <taxon>Vertebrata</taxon>
        <taxon>Euteleostomi</taxon>
        <taxon>Actinopterygii</taxon>
        <taxon>Neopterygii</taxon>
        <taxon>Teleostei</taxon>
        <taxon>Neoteleostei</taxon>
        <taxon>Acanthomorphata</taxon>
        <taxon>Zeiogadaria</taxon>
        <taxon>Gadariae</taxon>
        <taxon>Gadiformes</taxon>
        <taxon>Gadoidei</taxon>
        <taxon>Gadidae</taxon>
        <taxon>Gadus</taxon>
    </lineage>
</organism>
<dbReference type="GO" id="GO:0043123">
    <property type="term" value="P:positive regulation of canonical NF-kappaB signal transduction"/>
    <property type="evidence" value="ECO:0007669"/>
    <property type="project" value="TreeGrafter"/>
</dbReference>
<dbReference type="Gene3D" id="1.25.40.780">
    <property type="match status" value="1"/>
</dbReference>
<dbReference type="Gene3D" id="3.40.50.10140">
    <property type="entry name" value="Toll/interleukin-1 receptor homology (TIR) domain"/>
    <property type="match status" value="1"/>
</dbReference>
<dbReference type="Ensembl" id="ENSGMOT00000056333.1">
    <property type="protein sequence ID" value="ENSGMOP00000066734.1"/>
    <property type="gene ID" value="ENSGMOG00000035008.1"/>
</dbReference>
<evidence type="ECO:0000256" key="6">
    <source>
        <dbReference type="ARBA" id="ARBA00023198"/>
    </source>
</evidence>
<feature type="domain" description="TIR" evidence="8">
    <location>
        <begin position="342"/>
        <end position="477"/>
    </location>
</feature>
<dbReference type="OMA" id="TRHGWQD"/>
<feature type="compositionally biased region" description="Polar residues" evidence="7">
    <location>
        <begin position="232"/>
        <end position="242"/>
    </location>
</feature>
<dbReference type="Proteomes" id="UP000694546">
    <property type="component" value="Chromosome 8"/>
</dbReference>
<dbReference type="PANTHER" id="PTHR47230">
    <property type="entry name" value="TIR DOMAIN-CONTAINING ADAPTER MOLECULE 1"/>
    <property type="match status" value="1"/>
</dbReference>
<dbReference type="GO" id="GO:0035666">
    <property type="term" value="P:TRIF-dependent toll-like receptor signaling pathway"/>
    <property type="evidence" value="ECO:0007669"/>
    <property type="project" value="InterPro"/>
</dbReference>
<feature type="region of interest" description="Disordered" evidence="7">
    <location>
        <begin position="232"/>
        <end position="338"/>
    </location>
</feature>
<feature type="compositionally biased region" description="Polar residues" evidence="7">
    <location>
        <begin position="279"/>
        <end position="290"/>
    </location>
</feature>
<keyword evidence="3" id="KW-0597">Phosphoprotein</keyword>
<dbReference type="SUPFAM" id="SSF52200">
    <property type="entry name" value="Toll/Interleukin receptor TIR domain"/>
    <property type="match status" value="1"/>
</dbReference>
<keyword evidence="4" id="KW-0399">Innate immunity</keyword>
<dbReference type="GO" id="GO:0032481">
    <property type="term" value="P:positive regulation of type I interferon production"/>
    <property type="evidence" value="ECO:0007669"/>
    <property type="project" value="TreeGrafter"/>
</dbReference>
<evidence type="ECO:0000256" key="5">
    <source>
        <dbReference type="ARBA" id="ARBA00022859"/>
    </source>
</evidence>
<dbReference type="GO" id="GO:0006954">
    <property type="term" value="P:inflammatory response"/>
    <property type="evidence" value="ECO:0007669"/>
    <property type="project" value="UniProtKB-KW"/>
</dbReference>
<evidence type="ECO:0000256" key="7">
    <source>
        <dbReference type="SAM" id="MobiDB-lite"/>
    </source>
</evidence>
<protein>
    <recommendedName>
        <fullName evidence="8">TIR domain-containing protein</fullName>
    </recommendedName>
</protein>
<dbReference type="GO" id="GO:0045087">
    <property type="term" value="P:innate immune response"/>
    <property type="evidence" value="ECO:0007669"/>
    <property type="project" value="UniProtKB-KW"/>
</dbReference>
<comment type="subcellular location">
    <subcellularLocation>
        <location evidence="1">Cytoplasm</location>
    </subcellularLocation>
</comment>
<dbReference type="PANTHER" id="PTHR47230:SF1">
    <property type="entry name" value="TIR DOMAIN-CONTAINING ADAPTER MOLECULE 1"/>
    <property type="match status" value="1"/>
</dbReference>
<reference evidence="9" key="2">
    <citation type="submission" date="2025-09" db="UniProtKB">
        <authorList>
            <consortium name="Ensembl"/>
        </authorList>
    </citation>
    <scope>IDENTIFICATION</scope>
</reference>
<dbReference type="InterPro" id="IPR040886">
    <property type="entry name" value="TRIF_N"/>
</dbReference>
<evidence type="ECO:0000256" key="1">
    <source>
        <dbReference type="ARBA" id="ARBA00004496"/>
    </source>
</evidence>
<accession>A0A8C5CXM7</accession>
<dbReference type="PROSITE" id="PS50104">
    <property type="entry name" value="TIR"/>
    <property type="match status" value="1"/>
</dbReference>
<dbReference type="InterPro" id="IPR046946">
    <property type="entry name" value="TCAM1/2"/>
</dbReference>
<keyword evidence="10" id="KW-1185">Reference proteome</keyword>
<dbReference type="Pfam" id="PF17798">
    <property type="entry name" value="TRIF-NTD"/>
    <property type="match status" value="1"/>
</dbReference>
<name>A0A8C5CXM7_GADMO</name>
<evidence type="ECO:0000313" key="10">
    <source>
        <dbReference type="Proteomes" id="UP000694546"/>
    </source>
</evidence>
<dbReference type="GO" id="GO:0005768">
    <property type="term" value="C:endosome"/>
    <property type="evidence" value="ECO:0007669"/>
    <property type="project" value="TreeGrafter"/>
</dbReference>
<dbReference type="Pfam" id="PF13676">
    <property type="entry name" value="TIR_2"/>
    <property type="match status" value="1"/>
</dbReference>
<evidence type="ECO:0000259" key="8">
    <source>
        <dbReference type="PROSITE" id="PS50104"/>
    </source>
</evidence>
<sequence>MDAKGEEKLGTGLTDVIRLLLDLPNERLLSLTYQLGKTPEEVLVRALSLLFLHKETQGLDQLQALQDNSLANHLAEKWHTAGGQLEDFREQCGHLDNLAAGEETPLHLARMFEVLSKERLCDPHLRDLAYSRAVSVYGEKNIDSKVQLLIEEAKYPYGPQFAEKMSMRMHPPSVGGADEESRALSLTQGKSDSNLSMPCSLKASSSFDSYPTHLEISLATTGVLISDQITPVASQPSHSKPQSLAEDELEKNAPGSYLSSNSSEASSMLTSENSSNGSPCSIATTDVNSPQEDEKQTTTTPSIHSKSPPAAPKSPSPKFAVPKKTDTGKKTEEEEEEEEVDTFYAFVILHAAEDVNMAEAMRERVESLWGGTLVGATFSEDFAVPGRSTMKCIDDAIENSAFTILLLTNHFVRNRRFQVEAEAALIHSIEHRLKNHTVIPLLPRDNGMAKAALPMVLKTLILLEENSSFDKKIRRVLSAERLRTQESVWSKAQEVKKELRRQERMKEANKHRKLLCDMYAATAKEQLEGFRVLVEKGGASPFPLPVPGWQQPQNITVAHANYVIVGNDSTMTVDHGDSITNYVDKDEDN</sequence>
<keyword evidence="6" id="KW-0395">Inflammatory response</keyword>
<dbReference type="AlphaFoldDB" id="A0A8C5CXM7"/>
<evidence type="ECO:0000313" key="9">
    <source>
        <dbReference type="Ensembl" id="ENSGMOP00000066734.1"/>
    </source>
</evidence>
<keyword evidence="5" id="KW-0391">Immunity</keyword>
<dbReference type="GO" id="GO:0035591">
    <property type="term" value="F:signaling adaptor activity"/>
    <property type="evidence" value="ECO:0007669"/>
    <property type="project" value="TreeGrafter"/>
</dbReference>
<gene>
    <name evidence="9" type="primary">ticam1</name>
</gene>
<keyword evidence="2" id="KW-0963">Cytoplasm</keyword>
<dbReference type="InterPro" id="IPR035897">
    <property type="entry name" value="Toll_tir_struct_dom_sf"/>
</dbReference>
<dbReference type="OrthoDB" id="62956at2759"/>